<reference evidence="5 6" key="1">
    <citation type="submission" date="2016-10" db="EMBL/GenBank/DDBJ databases">
        <authorList>
            <person name="de Groot N.N."/>
        </authorList>
    </citation>
    <scope>NUCLEOTIDE SEQUENCE [LARGE SCALE GENOMIC DNA]</scope>
    <source>
        <strain evidence="5 6">GAS522</strain>
    </source>
</reference>
<keyword evidence="1 2" id="KW-0238">DNA-binding</keyword>
<dbReference type="SUPFAM" id="SSF48498">
    <property type="entry name" value="Tetracyclin repressor-like, C-terminal domain"/>
    <property type="match status" value="1"/>
</dbReference>
<evidence type="ECO:0000256" key="2">
    <source>
        <dbReference type="PROSITE-ProRule" id="PRU00335"/>
    </source>
</evidence>
<dbReference type="OrthoDB" id="9787680at2"/>
<evidence type="ECO:0000259" key="4">
    <source>
        <dbReference type="PROSITE" id="PS50977"/>
    </source>
</evidence>
<dbReference type="Pfam" id="PF14246">
    <property type="entry name" value="TetR_C_7"/>
    <property type="match status" value="1"/>
</dbReference>
<accession>A0A1M7FFN7</accession>
<proteinExistence type="predicted"/>
<dbReference type="EMBL" id="FNTI01000001">
    <property type="protein sequence ID" value="SEE07241.1"/>
    <property type="molecule type" value="Genomic_DNA"/>
</dbReference>
<dbReference type="PANTHER" id="PTHR30055">
    <property type="entry name" value="HTH-TYPE TRANSCRIPTIONAL REGULATOR RUTR"/>
    <property type="match status" value="1"/>
</dbReference>
<feature type="DNA-binding region" description="H-T-H motif" evidence="2">
    <location>
        <begin position="37"/>
        <end position="56"/>
    </location>
</feature>
<dbReference type="SUPFAM" id="SSF46689">
    <property type="entry name" value="Homeodomain-like"/>
    <property type="match status" value="1"/>
</dbReference>
<evidence type="ECO:0000313" key="6">
    <source>
        <dbReference type="Proteomes" id="UP000183208"/>
    </source>
</evidence>
<evidence type="ECO:0000313" key="5">
    <source>
        <dbReference type="EMBL" id="SEE07241.1"/>
    </source>
</evidence>
<dbReference type="Proteomes" id="UP000183208">
    <property type="component" value="Unassembled WGS sequence"/>
</dbReference>
<dbReference type="GO" id="GO:0003700">
    <property type="term" value="F:DNA-binding transcription factor activity"/>
    <property type="evidence" value="ECO:0007669"/>
    <property type="project" value="TreeGrafter"/>
</dbReference>
<gene>
    <name evidence="5" type="ORF">SAMN05444171_6161</name>
</gene>
<evidence type="ECO:0000256" key="1">
    <source>
        <dbReference type="ARBA" id="ARBA00023125"/>
    </source>
</evidence>
<dbReference type="GO" id="GO:0000976">
    <property type="term" value="F:transcription cis-regulatory region binding"/>
    <property type="evidence" value="ECO:0007669"/>
    <property type="project" value="TreeGrafter"/>
</dbReference>
<dbReference type="InterPro" id="IPR036271">
    <property type="entry name" value="Tet_transcr_reg_TetR-rel_C_sf"/>
</dbReference>
<evidence type="ECO:0000256" key="3">
    <source>
        <dbReference type="SAM" id="MobiDB-lite"/>
    </source>
</evidence>
<dbReference type="InterPro" id="IPR009057">
    <property type="entry name" value="Homeodomain-like_sf"/>
</dbReference>
<dbReference type="InterPro" id="IPR039536">
    <property type="entry name" value="TetR_C_Proteobacteria"/>
</dbReference>
<dbReference type="PANTHER" id="PTHR30055:SF237">
    <property type="entry name" value="TRANSCRIPTIONAL REPRESSOR MCE3R"/>
    <property type="match status" value="1"/>
</dbReference>
<dbReference type="AlphaFoldDB" id="A0A1M7FFN7"/>
<feature type="domain" description="HTH tetR-type" evidence="4">
    <location>
        <begin position="14"/>
        <end position="74"/>
    </location>
</feature>
<name>A0A1M7FFN7_9BRAD</name>
<feature type="compositionally biased region" description="Basic and acidic residues" evidence="3">
    <location>
        <begin position="231"/>
        <end position="242"/>
    </location>
</feature>
<dbReference type="PRINTS" id="PR00455">
    <property type="entry name" value="HTHTETR"/>
</dbReference>
<protein>
    <submittedName>
        <fullName evidence="5">Transcriptional regulator, TetR family</fullName>
    </submittedName>
</protein>
<dbReference type="RefSeq" id="WP_074827165.1">
    <property type="nucleotide sequence ID" value="NZ_FNTI01000001.1"/>
</dbReference>
<dbReference type="InterPro" id="IPR001647">
    <property type="entry name" value="HTH_TetR"/>
</dbReference>
<dbReference type="InterPro" id="IPR050109">
    <property type="entry name" value="HTH-type_TetR-like_transc_reg"/>
</dbReference>
<organism evidence="5 6">
    <name type="scientific">Bradyrhizobium lablabi</name>
    <dbReference type="NCBI Taxonomy" id="722472"/>
    <lineage>
        <taxon>Bacteria</taxon>
        <taxon>Pseudomonadati</taxon>
        <taxon>Pseudomonadota</taxon>
        <taxon>Alphaproteobacteria</taxon>
        <taxon>Hyphomicrobiales</taxon>
        <taxon>Nitrobacteraceae</taxon>
        <taxon>Bradyrhizobium</taxon>
    </lineage>
</organism>
<sequence length="242" mass="26675">MIAPASSAAETAAPSTRERILAEALNLFAQSGYGGASMRELARRVGVRESSLYNHFPGKAAILEAIVSEFGPASSASRLEAPRYRQLRQQPSAFCRQFALDLVAQWSDPREHQFQKVITAERNRVPGIRAKFADQFYSREQSLMTDYFRGFALAGLISTTDPREMARLFAAGLIFIRLEHFVMGAQPSPHSKVMEAVDHFLAFFLSLLAVKDIDGAAAAKPGRAKAKQRKTKGETRGKVTPD</sequence>
<dbReference type="Pfam" id="PF00440">
    <property type="entry name" value="TetR_N"/>
    <property type="match status" value="1"/>
</dbReference>
<feature type="region of interest" description="Disordered" evidence="3">
    <location>
        <begin position="217"/>
        <end position="242"/>
    </location>
</feature>
<dbReference type="PROSITE" id="PS50977">
    <property type="entry name" value="HTH_TETR_2"/>
    <property type="match status" value="1"/>
</dbReference>
<dbReference type="Gene3D" id="1.10.357.10">
    <property type="entry name" value="Tetracycline Repressor, domain 2"/>
    <property type="match status" value="1"/>
</dbReference>